<dbReference type="Proteomes" id="UP001218362">
    <property type="component" value="Chromosome"/>
</dbReference>
<reference evidence="8" key="1">
    <citation type="submission" date="2023-03" db="EMBL/GenBank/DDBJ databases">
        <title>Andean soil-derived lignocellulolytic bacterial consortium as a source of novel taxa and putative plastic-active enzymes.</title>
        <authorList>
            <person name="Diaz-Garcia L."/>
            <person name="Chuvochina M."/>
            <person name="Feuerriegel G."/>
            <person name="Bunk B."/>
            <person name="Sproer C."/>
            <person name="Streit W.R."/>
            <person name="Rodriguez L.M."/>
            <person name="Overmann J."/>
            <person name="Jimenez D.J."/>
        </authorList>
    </citation>
    <scope>NUCLEOTIDE SEQUENCE</scope>
    <source>
        <strain evidence="8">MAG 26</strain>
    </source>
</reference>
<dbReference type="InterPro" id="IPR002712">
    <property type="entry name" value="CcdB"/>
</dbReference>
<gene>
    <name evidence="8" type="ORF">P0Y56_02925</name>
</gene>
<evidence type="ECO:0000256" key="4">
    <source>
        <dbReference type="ARBA" id="ARBA00023015"/>
    </source>
</evidence>
<dbReference type="KEGG" id="acob:P0Y56_02925"/>
<proteinExistence type="inferred from homology"/>
<keyword evidence="3" id="KW-0678">Repressor</keyword>
<comment type="similarity">
    <text evidence="1">Belongs to the CcdB toxin family.</text>
</comment>
<evidence type="ECO:0000313" key="8">
    <source>
        <dbReference type="EMBL" id="WEK47253.1"/>
    </source>
</evidence>
<accession>A0AAJ5X7X7</accession>
<dbReference type="Gene3D" id="2.30.30.110">
    <property type="match status" value="1"/>
</dbReference>
<evidence type="ECO:0000256" key="1">
    <source>
        <dbReference type="ARBA" id="ARBA00005230"/>
    </source>
</evidence>
<evidence type="ECO:0000256" key="2">
    <source>
        <dbReference type="ARBA" id="ARBA00015075"/>
    </source>
</evidence>
<keyword evidence="4" id="KW-0805">Transcription regulation</keyword>
<evidence type="ECO:0000256" key="3">
    <source>
        <dbReference type="ARBA" id="ARBA00022491"/>
    </source>
</evidence>
<sequence length="99" mass="10683">MAQFDVYANSFGDGLLLDCQSDLLSHLNVRLVAPLLAPENAPAPAGRLNPLFEIGGEPYLMVTQYSGALEVRELGRKVASLAAHDREIMNALDFLLTGV</sequence>
<keyword evidence="5" id="KW-0804">Transcription</keyword>
<name>A0AAJ5X7X7_9SPHN</name>
<dbReference type="SUPFAM" id="SSF50118">
    <property type="entry name" value="Cell growth inhibitor/plasmid maintenance toxic component"/>
    <property type="match status" value="1"/>
</dbReference>
<evidence type="ECO:0000256" key="6">
    <source>
        <dbReference type="ARBA" id="ARBA00029628"/>
    </source>
</evidence>
<evidence type="ECO:0000256" key="5">
    <source>
        <dbReference type="ARBA" id="ARBA00023163"/>
    </source>
</evidence>
<organism evidence="8 9">
    <name type="scientific">Candidatus Andeanibacterium colombiense</name>
    <dbReference type="NCBI Taxonomy" id="3121345"/>
    <lineage>
        <taxon>Bacteria</taxon>
        <taxon>Pseudomonadati</taxon>
        <taxon>Pseudomonadota</taxon>
        <taxon>Alphaproteobacteria</taxon>
        <taxon>Sphingomonadales</taxon>
        <taxon>Sphingomonadaceae</taxon>
        <taxon>Candidatus Andeanibacterium</taxon>
    </lineage>
</organism>
<evidence type="ECO:0000313" key="9">
    <source>
        <dbReference type="Proteomes" id="UP001218362"/>
    </source>
</evidence>
<dbReference type="EMBL" id="CP119316">
    <property type="protein sequence ID" value="WEK47253.1"/>
    <property type="molecule type" value="Genomic_DNA"/>
</dbReference>
<dbReference type="GO" id="GO:0008657">
    <property type="term" value="F:DNA topoisomerase type II (double strand cut, ATP-hydrolyzing) inhibitor activity"/>
    <property type="evidence" value="ECO:0007669"/>
    <property type="project" value="InterPro"/>
</dbReference>
<protein>
    <recommendedName>
        <fullName evidence="2">Toxin CcdB</fullName>
    </recommendedName>
    <alternativeName>
        <fullName evidence="7">Cytotoxic protein CcdB</fullName>
    </alternativeName>
    <alternativeName>
        <fullName evidence="6">Protein LetD</fullName>
    </alternativeName>
</protein>
<dbReference type="InterPro" id="IPR011067">
    <property type="entry name" value="Plasmid_toxin/cell-grow_inhib"/>
</dbReference>
<dbReference type="Pfam" id="PF01845">
    <property type="entry name" value="CcdB"/>
    <property type="match status" value="1"/>
</dbReference>
<evidence type="ECO:0000256" key="7">
    <source>
        <dbReference type="ARBA" id="ARBA00033135"/>
    </source>
</evidence>
<dbReference type="GO" id="GO:0006276">
    <property type="term" value="P:plasmid maintenance"/>
    <property type="evidence" value="ECO:0007669"/>
    <property type="project" value="InterPro"/>
</dbReference>
<dbReference type="AlphaFoldDB" id="A0AAJ5X7X7"/>